<comment type="similarity">
    <text evidence="1">Belongs to the peptidase M56 family.</text>
</comment>
<name>A0A7W5FWQ9_9BURK</name>
<dbReference type="PANTHER" id="PTHR34978:SF3">
    <property type="entry name" value="SLR0241 PROTEIN"/>
    <property type="match status" value="1"/>
</dbReference>
<dbReference type="NCBIfam" id="NF000270">
    <property type="entry name" value="bla_class_D_alt"/>
    <property type="match status" value="1"/>
</dbReference>
<evidence type="ECO:0000259" key="4">
    <source>
        <dbReference type="Pfam" id="PF05569"/>
    </source>
</evidence>
<dbReference type="Gene3D" id="3.40.710.10">
    <property type="entry name" value="DD-peptidase/beta-lactamase superfamily"/>
    <property type="match status" value="1"/>
</dbReference>
<comment type="caution">
    <text evidence="5">The sequence shown here is derived from an EMBL/GenBank/DDBJ whole genome shotgun (WGS) entry which is preliminary data.</text>
</comment>
<feature type="transmembrane region" description="Helical" evidence="2">
    <location>
        <begin position="116"/>
        <end position="135"/>
    </location>
</feature>
<dbReference type="AlphaFoldDB" id="A0A7W5FWQ9"/>
<feature type="domain" description="Penicillin-binding protein transpeptidase" evidence="3">
    <location>
        <begin position="358"/>
        <end position="589"/>
    </location>
</feature>
<dbReference type="InterPro" id="IPR052173">
    <property type="entry name" value="Beta-lactam_resp_regulator"/>
</dbReference>
<dbReference type="PANTHER" id="PTHR34978">
    <property type="entry name" value="POSSIBLE SENSOR-TRANSDUCER PROTEIN BLAR"/>
    <property type="match status" value="1"/>
</dbReference>
<evidence type="ECO:0000256" key="1">
    <source>
        <dbReference type="ARBA" id="ARBA00011075"/>
    </source>
</evidence>
<dbReference type="EMBL" id="JACHXD010000017">
    <property type="protein sequence ID" value="MBB3121538.1"/>
    <property type="molecule type" value="Genomic_DNA"/>
</dbReference>
<dbReference type="InterPro" id="IPR012338">
    <property type="entry name" value="Beta-lactam/transpept-like"/>
</dbReference>
<feature type="transmembrane region" description="Helical" evidence="2">
    <location>
        <begin position="44"/>
        <end position="62"/>
    </location>
</feature>
<reference evidence="5 6" key="1">
    <citation type="submission" date="2020-08" db="EMBL/GenBank/DDBJ databases">
        <title>Genomic Encyclopedia of Type Strains, Phase III (KMG-III): the genomes of soil and plant-associated and newly described type strains.</title>
        <authorList>
            <person name="Whitman W."/>
        </authorList>
    </citation>
    <scope>NUCLEOTIDE SEQUENCE [LARGE SCALE GENOMIC DNA]</scope>
    <source>
        <strain evidence="5 6">CECT 8897</strain>
    </source>
</reference>
<feature type="transmembrane region" description="Helical" evidence="2">
    <location>
        <begin position="12"/>
        <end position="32"/>
    </location>
</feature>
<evidence type="ECO:0000256" key="2">
    <source>
        <dbReference type="SAM" id="Phobius"/>
    </source>
</evidence>
<dbReference type="InterPro" id="IPR001460">
    <property type="entry name" value="PCN-bd_Tpept"/>
</dbReference>
<organism evidence="5 6">
    <name type="scientific">Pseudoduganella violacea</name>
    <dbReference type="NCBI Taxonomy" id="1715466"/>
    <lineage>
        <taxon>Bacteria</taxon>
        <taxon>Pseudomonadati</taxon>
        <taxon>Pseudomonadota</taxon>
        <taxon>Betaproteobacteria</taxon>
        <taxon>Burkholderiales</taxon>
        <taxon>Oxalobacteraceae</taxon>
        <taxon>Telluria group</taxon>
        <taxon>Pseudoduganella</taxon>
    </lineage>
</organism>
<gene>
    <name evidence="5" type="ORF">FHS03_004616</name>
</gene>
<evidence type="ECO:0000313" key="6">
    <source>
        <dbReference type="Proteomes" id="UP000541535"/>
    </source>
</evidence>
<protein>
    <submittedName>
        <fullName evidence="5">Beta-lactamase class D/beta-lactamase regulating signal transducer with metallopeptidase domain</fullName>
    </submittedName>
</protein>
<dbReference type="Pfam" id="PF00905">
    <property type="entry name" value="Transpeptidase"/>
    <property type="match status" value="1"/>
</dbReference>
<proteinExistence type="inferred from homology"/>
<accession>A0A7W5FWQ9</accession>
<sequence length="598" mass="65930">MTSFDLVLLRFLLASLGCLLAGLSVWGLSALLRRYLPALAAQRSIWLLGQLTVIGTFVLILLPHSERVRLLLPIEGATETVSHYLAPAAPAAVPSQPVAPLTQTQRDERPWLNLAAYAWLAVYLLGLVYTLGRLLHGQRMLNRLAGSGHGLPDCAAHAGFGSELARANRAQVIEVDAPISPMLLGPMRPRLLLPRHLREFDPMQQQMIVEHELTHLRRRDLQWMTLGLVLQTLLWFNPFMRLLRASLGWAQELGCDRDVLRGRPAAQRKVYAAALLAQLKLQARPPEMALAFGSIDAATLASRLALIRQPGSVLRSRWTRWAGVAALAGLAAGNFALQSALAGNVAPDLAALNTIRCIQLMDAASGRVLQREGQCEARVTPASTFNIAVSLMGYDSGFLRDAHTPVLPFKEGYPAWIPEWRQDLDPTGWIKYSSVWYAQQVTRQLGAARFQRYIEAFGYGNRDVSGDAGADNGLGYAWINSSLKISGDEQIAFLRRMARRELPLQPQAYEMSARLLKLASFSNGWEVYGKTGTGYPVKADGKEDKTRAYGWFVGWAAKGSRTIVFAYLVQDQKEEEGAAGPRLRAAVLNQLPAQLETL</sequence>
<keyword evidence="2" id="KW-0472">Membrane</keyword>
<evidence type="ECO:0000313" key="5">
    <source>
        <dbReference type="EMBL" id="MBB3121538.1"/>
    </source>
</evidence>
<dbReference type="SUPFAM" id="SSF56601">
    <property type="entry name" value="beta-lactamase/transpeptidase-like"/>
    <property type="match status" value="1"/>
</dbReference>
<dbReference type="Pfam" id="PF05569">
    <property type="entry name" value="Peptidase_M56"/>
    <property type="match status" value="1"/>
</dbReference>
<feature type="domain" description="Peptidase M56" evidence="4">
    <location>
        <begin position="11"/>
        <end position="305"/>
    </location>
</feature>
<evidence type="ECO:0000259" key="3">
    <source>
        <dbReference type="Pfam" id="PF00905"/>
    </source>
</evidence>
<keyword evidence="2" id="KW-0812">Transmembrane</keyword>
<dbReference type="GO" id="GO:0008658">
    <property type="term" value="F:penicillin binding"/>
    <property type="evidence" value="ECO:0007669"/>
    <property type="project" value="InterPro"/>
</dbReference>
<dbReference type="CDD" id="cd07341">
    <property type="entry name" value="M56_BlaR1_MecR1_like"/>
    <property type="match status" value="1"/>
</dbReference>
<keyword evidence="6" id="KW-1185">Reference proteome</keyword>
<dbReference type="Proteomes" id="UP000541535">
    <property type="component" value="Unassembled WGS sequence"/>
</dbReference>
<keyword evidence="2" id="KW-1133">Transmembrane helix</keyword>
<dbReference type="InterPro" id="IPR008756">
    <property type="entry name" value="Peptidase_M56"/>
</dbReference>